<dbReference type="AlphaFoldDB" id="A0A1A0HBJ9"/>
<dbReference type="RefSeq" id="XP_018711762.1">
    <property type="nucleotide sequence ID" value="XM_018857330.1"/>
</dbReference>
<dbReference type="GO" id="GO:0000387">
    <property type="term" value="P:spliceosomal snRNP assembly"/>
    <property type="evidence" value="ECO:0007669"/>
    <property type="project" value="InterPro"/>
</dbReference>
<dbReference type="Gene3D" id="1.20.58.1070">
    <property type="match status" value="1"/>
</dbReference>
<dbReference type="GeneID" id="30030306"/>
<dbReference type="OrthoDB" id="428895at2759"/>
<gene>
    <name evidence="2" type="ORF">METBIDRAFT_40918</name>
</gene>
<dbReference type="Proteomes" id="UP000092555">
    <property type="component" value="Unassembled WGS sequence"/>
</dbReference>
<name>A0A1A0HBJ9_9ASCO</name>
<protein>
    <submittedName>
        <fullName evidence="2">Uncharacterized protein</fullName>
    </submittedName>
</protein>
<comment type="caution">
    <text evidence="2">The sequence shown here is derived from an EMBL/GenBank/DDBJ whole genome shotgun (WGS) entry which is preliminary data.</text>
</comment>
<evidence type="ECO:0000256" key="1">
    <source>
        <dbReference type="SAM" id="MobiDB-lite"/>
    </source>
</evidence>
<evidence type="ECO:0000313" key="3">
    <source>
        <dbReference type="Proteomes" id="UP000092555"/>
    </source>
</evidence>
<proteinExistence type="predicted"/>
<evidence type="ECO:0000313" key="2">
    <source>
        <dbReference type="EMBL" id="OBA21252.1"/>
    </source>
</evidence>
<dbReference type="STRING" id="869754.A0A1A0HBJ9"/>
<organism evidence="2 3">
    <name type="scientific">Metschnikowia bicuspidata var. bicuspidata NRRL YB-4993</name>
    <dbReference type="NCBI Taxonomy" id="869754"/>
    <lineage>
        <taxon>Eukaryota</taxon>
        <taxon>Fungi</taxon>
        <taxon>Dikarya</taxon>
        <taxon>Ascomycota</taxon>
        <taxon>Saccharomycotina</taxon>
        <taxon>Pichiomycetes</taxon>
        <taxon>Metschnikowiaceae</taxon>
        <taxon>Metschnikowia</taxon>
    </lineage>
</organism>
<dbReference type="InterPro" id="IPR035426">
    <property type="entry name" value="Gemin2/Brr1"/>
</dbReference>
<dbReference type="EMBL" id="LXTC01000003">
    <property type="protein sequence ID" value="OBA21252.1"/>
    <property type="molecule type" value="Genomic_DNA"/>
</dbReference>
<keyword evidence="3" id="KW-1185">Reference proteome</keyword>
<sequence length="264" mass="29613">MSKRAVGANQNEPKKAKVLRALYTQGPLDEVFGQHRAFPLDAPSEEDSLVFEYLASVRKEAEHDQVCHFVSEEPGYSEEPYPAEDEVKDTPDLEASESPSLTEREAGTTESCSTEPKEKFVECGLQTLPDDPSNASYPVPASAASWRQLVFTTPVPSQEFFQNVLEHPTIIKLIVYYTKWLLGSLPESLSDWIFATFVRLDCDMDYQEMAIVRALGVKALKLRQKLFQGATEGAQISHTAQLCVDMVLAVISQYYGQKDLVRKR</sequence>
<feature type="compositionally biased region" description="Acidic residues" evidence="1">
    <location>
        <begin position="81"/>
        <end position="95"/>
    </location>
</feature>
<feature type="region of interest" description="Disordered" evidence="1">
    <location>
        <begin position="71"/>
        <end position="116"/>
    </location>
</feature>
<accession>A0A1A0HBJ9</accession>
<reference evidence="2 3" key="1">
    <citation type="submission" date="2016-05" db="EMBL/GenBank/DDBJ databases">
        <title>Comparative genomics of biotechnologically important yeasts.</title>
        <authorList>
            <consortium name="DOE Joint Genome Institute"/>
            <person name="Riley R."/>
            <person name="Haridas S."/>
            <person name="Wolfe K.H."/>
            <person name="Lopes M.R."/>
            <person name="Hittinger C.T."/>
            <person name="Goker M."/>
            <person name="Salamov A."/>
            <person name="Wisecaver J."/>
            <person name="Long T.M."/>
            <person name="Aerts A.L."/>
            <person name="Barry K."/>
            <person name="Choi C."/>
            <person name="Clum A."/>
            <person name="Coughlan A.Y."/>
            <person name="Deshpande S."/>
            <person name="Douglass A.P."/>
            <person name="Hanson S.J."/>
            <person name="Klenk H.-P."/>
            <person name="LaButti K."/>
            <person name="Lapidus A."/>
            <person name="Lindquist E."/>
            <person name="Lipzen A."/>
            <person name="Meier-kolthoff J.P."/>
            <person name="Ohm R.A."/>
            <person name="Otillar R.P."/>
            <person name="Pangilinan J."/>
            <person name="Peng Y."/>
            <person name="Rokas A."/>
            <person name="Rosa C.A."/>
            <person name="Scheuner C."/>
            <person name="Sibirny A.A."/>
            <person name="Slot J.C."/>
            <person name="Stielow J.B."/>
            <person name="Sun H."/>
            <person name="Kurtzman C.P."/>
            <person name="Blackwell M."/>
            <person name="Grigoriev I.V."/>
            <person name="Jeffries T.W."/>
        </authorList>
    </citation>
    <scope>NUCLEOTIDE SEQUENCE [LARGE SCALE GENOMIC DNA]</scope>
    <source>
        <strain evidence="2 3">NRRL YB-4993</strain>
    </source>
</reference>
<dbReference type="Pfam" id="PF04938">
    <property type="entry name" value="SIP1"/>
    <property type="match status" value="1"/>
</dbReference>